<evidence type="ECO:0000256" key="1">
    <source>
        <dbReference type="SAM" id="MobiDB-lite"/>
    </source>
</evidence>
<feature type="region of interest" description="Disordered" evidence="1">
    <location>
        <begin position="60"/>
        <end position="83"/>
    </location>
</feature>
<sequence>MRFSAVASVALFGAAAIALPGNVVYETEVVTITSCGPEVVSCPARTHSATEVPTYTAPAGYGASPAETPSYSAPSEVSPTETPVAPGYPASTGTPAGIPAYSSPAVVPVYSAPAASEVPCSSEVSPTETAVVPASSGTPTGVPVYTAPAGSSPTESAPLGTGYPSYVPSGTGYPSTPVNTSSPVSPSAPAVYEGAASAKSFSLIAVVAAAGALFLA</sequence>
<feature type="signal peptide" evidence="2">
    <location>
        <begin position="1"/>
        <end position="18"/>
    </location>
</feature>
<reference evidence="3 4" key="1">
    <citation type="submission" date="2019-09" db="EMBL/GenBank/DDBJ databases">
        <title>Draft genome of the ectomycorrhizal ascomycete Sphaerosporella brunnea.</title>
        <authorList>
            <consortium name="DOE Joint Genome Institute"/>
            <person name="Benucci G.M."/>
            <person name="Marozzi G."/>
            <person name="Antonielli L."/>
            <person name="Sanchez S."/>
            <person name="Marco P."/>
            <person name="Wang X."/>
            <person name="Falini L.B."/>
            <person name="Barry K."/>
            <person name="Haridas S."/>
            <person name="Lipzen A."/>
            <person name="Labutti K."/>
            <person name="Grigoriev I.V."/>
            <person name="Murat C."/>
            <person name="Martin F."/>
            <person name="Albertini E."/>
            <person name="Donnini D."/>
            <person name="Bonito G."/>
        </authorList>
    </citation>
    <scope>NUCLEOTIDE SEQUENCE [LARGE SCALE GENOMIC DNA]</scope>
    <source>
        <strain evidence="3 4">Sb_GMNB300</strain>
    </source>
</reference>
<dbReference type="EMBL" id="VXIS01000096">
    <property type="protein sequence ID" value="KAA8905733.1"/>
    <property type="molecule type" value="Genomic_DNA"/>
</dbReference>
<feature type="chain" id="PRO_5023863359" description="GPI anchored serine-rich protein" evidence="2">
    <location>
        <begin position="19"/>
        <end position="216"/>
    </location>
</feature>
<dbReference type="AlphaFoldDB" id="A0A5J5EWN9"/>
<comment type="caution">
    <text evidence="3">The sequence shown here is derived from an EMBL/GenBank/DDBJ whole genome shotgun (WGS) entry which is preliminary data.</text>
</comment>
<organism evidence="3 4">
    <name type="scientific">Sphaerosporella brunnea</name>
    <dbReference type="NCBI Taxonomy" id="1250544"/>
    <lineage>
        <taxon>Eukaryota</taxon>
        <taxon>Fungi</taxon>
        <taxon>Dikarya</taxon>
        <taxon>Ascomycota</taxon>
        <taxon>Pezizomycotina</taxon>
        <taxon>Pezizomycetes</taxon>
        <taxon>Pezizales</taxon>
        <taxon>Pyronemataceae</taxon>
        <taxon>Sphaerosporella</taxon>
    </lineage>
</organism>
<keyword evidence="4" id="KW-1185">Reference proteome</keyword>
<evidence type="ECO:0000256" key="2">
    <source>
        <dbReference type="SAM" id="SignalP"/>
    </source>
</evidence>
<accession>A0A5J5EWN9</accession>
<dbReference type="OrthoDB" id="5431175at2759"/>
<keyword evidence="2" id="KW-0732">Signal</keyword>
<evidence type="ECO:0000313" key="3">
    <source>
        <dbReference type="EMBL" id="KAA8905733.1"/>
    </source>
</evidence>
<feature type="compositionally biased region" description="Polar residues" evidence="1">
    <location>
        <begin position="67"/>
        <end position="81"/>
    </location>
</feature>
<evidence type="ECO:0000313" key="4">
    <source>
        <dbReference type="Proteomes" id="UP000326924"/>
    </source>
</evidence>
<protein>
    <recommendedName>
        <fullName evidence="5">GPI anchored serine-rich protein</fullName>
    </recommendedName>
</protein>
<dbReference type="InParanoid" id="A0A5J5EWN9"/>
<dbReference type="Proteomes" id="UP000326924">
    <property type="component" value="Unassembled WGS sequence"/>
</dbReference>
<proteinExistence type="predicted"/>
<evidence type="ECO:0008006" key="5">
    <source>
        <dbReference type="Google" id="ProtNLM"/>
    </source>
</evidence>
<name>A0A5J5EWN9_9PEZI</name>
<gene>
    <name evidence="3" type="ORF">FN846DRAFT_890405</name>
</gene>